<evidence type="ECO:0000256" key="7">
    <source>
        <dbReference type="ARBA" id="ARBA00035248"/>
    </source>
</evidence>
<name>E2A364_CAMFO</name>
<accession>E2A364</accession>
<dbReference type="FunFam" id="2.40.50.140:FF:000115">
    <property type="entry name" value="28S ribosomal protein S12, mitochondrial"/>
    <property type="match status" value="1"/>
</dbReference>
<gene>
    <name evidence="8" type="ORF">EAG_01391</name>
</gene>
<evidence type="ECO:0000256" key="6">
    <source>
        <dbReference type="ARBA" id="ARBA00023274"/>
    </source>
</evidence>
<dbReference type="EMBL" id="GL436289">
    <property type="protein sequence ID" value="EFN72123.1"/>
    <property type="molecule type" value="Genomic_DNA"/>
</dbReference>
<dbReference type="InParanoid" id="E2A364"/>
<sequence>MIVTLSSSLPNWCRDSRTYGVIIGWHDKCEFTTLNEENEVSPFLNRYYYDNSDILLTVLGLTMPIFGEETQVKKQDKRGILGLGHAGFGGSAFQGDSLTIGTGLEQIRLGSTLWQMIRRNGPYKKRKPSKNPFGDQPFMKGVILKTVIKKPKKPNSANRKCVIVRLTNGREMTAYVPGIGHNLQEHNIVLCRSGRLRDVPGVKIKCVRGNDEVDPEYPSDTVNTMVHVSLCEGAADANSERIHPSSGTSENNGLRVGVCGNHGKCGLCSQKSSENLYTWERGGGTMN</sequence>
<evidence type="ECO:0000256" key="4">
    <source>
        <dbReference type="ARBA" id="ARBA00022980"/>
    </source>
</evidence>
<dbReference type="OrthoDB" id="28868at2759"/>
<evidence type="ECO:0000256" key="1">
    <source>
        <dbReference type="ARBA" id="ARBA00004173"/>
    </source>
</evidence>
<dbReference type="PRINTS" id="PR01034">
    <property type="entry name" value="RIBOSOMALS12"/>
</dbReference>
<organism evidence="9">
    <name type="scientific">Camponotus floridanus</name>
    <name type="common">Florida carpenter ant</name>
    <dbReference type="NCBI Taxonomy" id="104421"/>
    <lineage>
        <taxon>Eukaryota</taxon>
        <taxon>Metazoa</taxon>
        <taxon>Ecdysozoa</taxon>
        <taxon>Arthropoda</taxon>
        <taxon>Hexapoda</taxon>
        <taxon>Insecta</taxon>
        <taxon>Pterygota</taxon>
        <taxon>Neoptera</taxon>
        <taxon>Endopterygota</taxon>
        <taxon>Hymenoptera</taxon>
        <taxon>Apocrita</taxon>
        <taxon>Aculeata</taxon>
        <taxon>Formicoidea</taxon>
        <taxon>Formicidae</taxon>
        <taxon>Formicinae</taxon>
        <taxon>Camponotus</taxon>
    </lineage>
</organism>
<evidence type="ECO:0000313" key="9">
    <source>
        <dbReference type="Proteomes" id="UP000000311"/>
    </source>
</evidence>
<evidence type="ECO:0000256" key="2">
    <source>
        <dbReference type="ARBA" id="ARBA00005657"/>
    </source>
</evidence>
<dbReference type="CDD" id="cd03368">
    <property type="entry name" value="Ribosomal_S12"/>
    <property type="match status" value="1"/>
</dbReference>
<dbReference type="GO" id="GO:0003735">
    <property type="term" value="F:structural constituent of ribosome"/>
    <property type="evidence" value="ECO:0007669"/>
    <property type="project" value="InterPro"/>
</dbReference>
<dbReference type="GO" id="GO:0015935">
    <property type="term" value="C:small ribosomal subunit"/>
    <property type="evidence" value="ECO:0007669"/>
    <property type="project" value="InterPro"/>
</dbReference>
<evidence type="ECO:0000256" key="3">
    <source>
        <dbReference type="ARBA" id="ARBA00022946"/>
    </source>
</evidence>
<dbReference type="Proteomes" id="UP000000311">
    <property type="component" value="Unassembled WGS sequence"/>
</dbReference>
<dbReference type="InterPro" id="IPR012340">
    <property type="entry name" value="NA-bd_OB-fold"/>
</dbReference>
<keyword evidence="9" id="KW-1185">Reference proteome</keyword>
<dbReference type="STRING" id="104421.E2A364"/>
<dbReference type="InterPro" id="IPR006032">
    <property type="entry name" value="Ribosomal_uS12"/>
</dbReference>
<keyword evidence="5" id="KW-0496">Mitochondrion</keyword>
<dbReference type="PROSITE" id="PS00055">
    <property type="entry name" value="RIBOSOMAL_S12"/>
    <property type="match status" value="1"/>
</dbReference>
<keyword evidence="6" id="KW-0687">Ribonucleoprotein</keyword>
<reference evidence="8 9" key="1">
    <citation type="journal article" date="2010" name="Science">
        <title>Genomic comparison of the ants Camponotus floridanus and Harpegnathos saltator.</title>
        <authorList>
            <person name="Bonasio R."/>
            <person name="Zhang G."/>
            <person name="Ye C."/>
            <person name="Mutti N.S."/>
            <person name="Fang X."/>
            <person name="Qin N."/>
            <person name="Donahue G."/>
            <person name="Yang P."/>
            <person name="Li Q."/>
            <person name="Li C."/>
            <person name="Zhang P."/>
            <person name="Huang Z."/>
            <person name="Berger S.L."/>
            <person name="Reinberg D."/>
            <person name="Wang J."/>
            <person name="Liebig J."/>
        </authorList>
    </citation>
    <scope>NUCLEOTIDE SEQUENCE [LARGE SCALE GENOMIC DNA]</scope>
    <source>
        <strain evidence="9">C129</strain>
    </source>
</reference>
<evidence type="ECO:0000313" key="8">
    <source>
        <dbReference type="EMBL" id="EFN72123.1"/>
    </source>
</evidence>
<dbReference type="SUPFAM" id="SSF50249">
    <property type="entry name" value="Nucleic acid-binding proteins"/>
    <property type="match status" value="1"/>
</dbReference>
<proteinExistence type="inferred from homology"/>
<evidence type="ECO:0000256" key="5">
    <source>
        <dbReference type="ARBA" id="ARBA00023128"/>
    </source>
</evidence>
<comment type="subcellular location">
    <subcellularLocation>
        <location evidence="1">Mitochondrion</location>
    </subcellularLocation>
</comment>
<dbReference type="InterPro" id="IPR005679">
    <property type="entry name" value="Ribosomal_uS12_bac"/>
</dbReference>
<dbReference type="AlphaFoldDB" id="E2A364"/>
<keyword evidence="4 8" id="KW-0689">Ribosomal protein</keyword>
<dbReference type="Pfam" id="PF00164">
    <property type="entry name" value="Ribosom_S12_S23"/>
    <property type="match status" value="1"/>
</dbReference>
<protein>
    <recommendedName>
        <fullName evidence="7">Small ribosomal subunit protein uS12m</fullName>
    </recommendedName>
</protein>
<comment type="similarity">
    <text evidence="2">Belongs to the universal ribosomal protein uS12 family.</text>
</comment>
<dbReference type="Gene3D" id="2.40.50.140">
    <property type="entry name" value="Nucleic acid-binding proteins"/>
    <property type="match status" value="1"/>
</dbReference>
<dbReference type="PANTHER" id="PTHR11652">
    <property type="entry name" value="30S RIBOSOMAL PROTEIN S12 FAMILY MEMBER"/>
    <property type="match status" value="1"/>
</dbReference>
<keyword evidence="3" id="KW-0809">Transit peptide</keyword>
<dbReference type="GO" id="GO:0005739">
    <property type="term" value="C:mitochondrion"/>
    <property type="evidence" value="ECO:0007669"/>
    <property type="project" value="UniProtKB-SubCell"/>
</dbReference>
<dbReference type="GO" id="GO:0006412">
    <property type="term" value="P:translation"/>
    <property type="evidence" value="ECO:0007669"/>
    <property type="project" value="InterPro"/>
</dbReference>